<evidence type="ECO:0000313" key="1">
    <source>
        <dbReference type="EMBL" id="OMP67058.1"/>
    </source>
</evidence>
<dbReference type="RefSeq" id="WP_076765331.1">
    <property type="nucleotide sequence ID" value="NZ_MSFI01000012.1"/>
</dbReference>
<dbReference type="EMBL" id="MSFI01000012">
    <property type="protein sequence ID" value="OMP67058.1"/>
    <property type="molecule type" value="Genomic_DNA"/>
</dbReference>
<protein>
    <submittedName>
        <fullName evidence="1">Uncharacterized protein</fullName>
    </submittedName>
</protein>
<accession>A0A1V2A7T4</accession>
<comment type="caution">
    <text evidence="1">The sequence shown here is derived from an EMBL/GenBank/DDBJ whole genome shotgun (WGS) entry which is preliminary data.</text>
</comment>
<sequence length="74" mass="8550">MFYGKRINELEQRVAELEKKATAATAADCEKEEIIIPLKDRQSQAIQLFHSVQEPLSQSLLKTQQQVHEQVKQE</sequence>
<keyword evidence="2" id="KW-1185">Reference proteome</keyword>
<proteinExistence type="predicted"/>
<gene>
    <name evidence="1" type="ORF">BTO28_08730</name>
</gene>
<name>A0A1V2A7T4_9BACI</name>
<evidence type="ECO:0000313" key="2">
    <source>
        <dbReference type="Proteomes" id="UP000188613"/>
    </source>
</evidence>
<dbReference type="AlphaFoldDB" id="A0A1V2A7T4"/>
<organism evidence="1 2">
    <name type="scientific">Domibacillus epiphyticus</name>
    <dbReference type="NCBI Taxonomy" id="1714355"/>
    <lineage>
        <taxon>Bacteria</taxon>
        <taxon>Bacillati</taxon>
        <taxon>Bacillota</taxon>
        <taxon>Bacilli</taxon>
        <taxon>Bacillales</taxon>
        <taxon>Bacillaceae</taxon>
        <taxon>Domibacillus</taxon>
    </lineage>
</organism>
<dbReference type="Proteomes" id="UP000188613">
    <property type="component" value="Unassembled WGS sequence"/>
</dbReference>
<reference evidence="1 2" key="1">
    <citation type="submission" date="2016-12" db="EMBL/GenBank/DDBJ databases">
        <title>Domibacillus sp. SAB 38T whole genome sequencing.</title>
        <authorList>
            <person name="Verma A."/>
            <person name="Ojha A.K."/>
            <person name="Krishnamurthi S."/>
        </authorList>
    </citation>
    <scope>NUCLEOTIDE SEQUENCE [LARGE SCALE GENOMIC DNA]</scope>
    <source>
        <strain evidence="1 2">SAB 38</strain>
    </source>
</reference>